<evidence type="ECO:0000313" key="6">
    <source>
        <dbReference type="Proteomes" id="UP000054383"/>
    </source>
</evidence>
<name>A0A0U1LKW2_TALIS</name>
<dbReference type="PANTHER" id="PTHR33365:SF4">
    <property type="entry name" value="CYCLOCHLOROTINE BIOSYNTHESIS PROTEIN O"/>
    <property type="match status" value="1"/>
</dbReference>
<feature type="region of interest" description="Disordered" evidence="3">
    <location>
        <begin position="278"/>
        <end position="306"/>
    </location>
</feature>
<protein>
    <recommendedName>
        <fullName evidence="7">Tat pathway signal sequence</fullName>
    </recommendedName>
</protein>
<dbReference type="STRING" id="28573.A0A0U1LKW2"/>
<feature type="compositionally biased region" description="Basic and acidic residues" evidence="3">
    <location>
        <begin position="23"/>
        <end position="34"/>
    </location>
</feature>
<evidence type="ECO:0000256" key="3">
    <source>
        <dbReference type="SAM" id="MobiDB-lite"/>
    </source>
</evidence>
<dbReference type="OrthoDB" id="4217948at2759"/>
<feature type="transmembrane region" description="Helical" evidence="4">
    <location>
        <begin position="57"/>
        <end position="77"/>
    </location>
</feature>
<dbReference type="Pfam" id="PF11807">
    <property type="entry name" value="UstYa"/>
    <property type="match status" value="1"/>
</dbReference>
<evidence type="ECO:0008006" key="7">
    <source>
        <dbReference type="Google" id="ProtNLM"/>
    </source>
</evidence>
<evidence type="ECO:0000256" key="2">
    <source>
        <dbReference type="ARBA" id="ARBA00035112"/>
    </source>
</evidence>
<evidence type="ECO:0000313" key="5">
    <source>
        <dbReference type="EMBL" id="CRG83412.1"/>
    </source>
</evidence>
<comment type="similarity">
    <text evidence="2">Belongs to the ustYa family.</text>
</comment>
<feature type="region of interest" description="Disordered" evidence="3">
    <location>
        <begin position="1"/>
        <end position="41"/>
    </location>
</feature>
<dbReference type="EMBL" id="CVMT01000001">
    <property type="protein sequence ID" value="CRG83412.1"/>
    <property type="molecule type" value="Genomic_DNA"/>
</dbReference>
<dbReference type="Proteomes" id="UP000054383">
    <property type="component" value="Unassembled WGS sequence"/>
</dbReference>
<feature type="compositionally biased region" description="Polar residues" evidence="3">
    <location>
        <begin position="1"/>
        <end position="11"/>
    </location>
</feature>
<reference evidence="5 6" key="1">
    <citation type="submission" date="2015-04" db="EMBL/GenBank/DDBJ databases">
        <authorList>
            <person name="Syromyatnikov M.Y."/>
            <person name="Popov V.N."/>
        </authorList>
    </citation>
    <scope>NUCLEOTIDE SEQUENCE [LARGE SCALE GENOMIC DNA]</scope>
    <source>
        <strain evidence="5">WF-38-12</strain>
    </source>
</reference>
<dbReference type="OMA" id="CANWERM"/>
<accession>A0A0U1LKW2</accession>
<keyword evidence="4" id="KW-1133">Transmembrane helix</keyword>
<keyword evidence="4" id="KW-0472">Membrane</keyword>
<evidence type="ECO:0000256" key="1">
    <source>
        <dbReference type="ARBA" id="ARBA00004685"/>
    </source>
</evidence>
<sequence>MYSALRQGSNSTEERLPLSGNEGYHDDIHSKEGSSEGASEDGYYNEKPVASRFRWKAVCFHLALISIYSIAFIGAIYTTATSKTSGKGEHMVYSPLHEAIEMEPKMVHASFANKNPFKGPPSDELDHAWHQLFINSNIRVTADDLAKINKTSVPVTDDKGGYYAIPDVYHQLHCLKFLRQVIYKDYYQIEKPTTPIHIDHCIDNLRQNLMCKGDVSLVTFSWVDNDRAPKPNFEVEHECVNWEKVDNWAKEHRFDIFDEKTLVHPTLGPSFPEAEYKATGRVPGHPDFRPNHYDHDSDHINHNDHS</sequence>
<organism evidence="5 6">
    <name type="scientific">Talaromyces islandicus</name>
    <name type="common">Penicillium islandicum</name>
    <dbReference type="NCBI Taxonomy" id="28573"/>
    <lineage>
        <taxon>Eukaryota</taxon>
        <taxon>Fungi</taxon>
        <taxon>Dikarya</taxon>
        <taxon>Ascomycota</taxon>
        <taxon>Pezizomycotina</taxon>
        <taxon>Eurotiomycetes</taxon>
        <taxon>Eurotiomycetidae</taxon>
        <taxon>Eurotiales</taxon>
        <taxon>Trichocomaceae</taxon>
        <taxon>Talaromyces</taxon>
        <taxon>Talaromyces sect. Islandici</taxon>
    </lineage>
</organism>
<evidence type="ECO:0000256" key="4">
    <source>
        <dbReference type="SAM" id="Phobius"/>
    </source>
</evidence>
<dbReference type="PANTHER" id="PTHR33365">
    <property type="entry name" value="YALI0B05434P"/>
    <property type="match status" value="1"/>
</dbReference>
<proteinExistence type="inferred from homology"/>
<keyword evidence="4" id="KW-0812">Transmembrane</keyword>
<dbReference type="AlphaFoldDB" id="A0A0U1LKW2"/>
<gene>
    <name evidence="5" type="ORF">PISL3812_00763</name>
</gene>
<dbReference type="InterPro" id="IPR021765">
    <property type="entry name" value="UstYa-like"/>
</dbReference>
<dbReference type="GO" id="GO:0043386">
    <property type="term" value="P:mycotoxin biosynthetic process"/>
    <property type="evidence" value="ECO:0007669"/>
    <property type="project" value="InterPro"/>
</dbReference>
<keyword evidence="6" id="KW-1185">Reference proteome</keyword>
<comment type="pathway">
    <text evidence="1">Mycotoxin biosynthesis.</text>
</comment>